<name>A0A3B4DE48_PYGNA</name>
<dbReference type="GeneTree" id="ENSGT00510000051675"/>
<evidence type="ECO:0000313" key="8">
    <source>
        <dbReference type="Proteomes" id="UP001501920"/>
    </source>
</evidence>
<protein>
    <submittedName>
        <fullName evidence="7">Transmembrane protein 176l.2</fullName>
    </submittedName>
</protein>
<dbReference type="AlphaFoldDB" id="A0A3B4DE48"/>
<keyword evidence="3 6" id="KW-0812">Transmembrane</keyword>
<dbReference type="RefSeq" id="XP_017564205.1">
    <property type="nucleotide sequence ID" value="XM_017708716.2"/>
</dbReference>
<evidence type="ECO:0000256" key="4">
    <source>
        <dbReference type="ARBA" id="ARBA00022989"/>
    </source>
</evidence>
<dbReference type="InterPro" id="IPR030417">
    <property type="entry name" value="MS4A"/>
</dbReference>
<organism evidence="7 8">
    <name type="scientific">Pygocentrus nattereri</name>
    <name type="common">Red-bellied piranha</name>
    <dbReference type="NCBI Taxonomy" id="42514"/>
    <lineage>
        <taxon>Eukaryota</taxon>
        <taxon>Metazoa</taxon>
        <taxon>Chordata</taxon>
        <taxon>Craniata</taxon>
        <taxon>Vertebrata</taxon>
        <taxon>Euteleostomi</taxon>
        <taxon>Actinopterygii</taxon>
        <taxon>Neopterygii</taxon>
        <taxon>Teleostei</taxon>
        <taxon>Ostariophysi</taxon>
        <taxon>Characiformes</taxon>
        <taxon>Characoidei</taxon>
        <taxon>Pygocentrus</taxon>
    </lineage>
</organism>
<dbReference type="InterPro" id="IPR007237">
    <property type="entry name" value="CD20-like"/>
</dbReference>
<proteinExistence type="inferred from homology"/>
<dbReference type="PANTHER" id="PTHR23320">
    <property type="entry name" value="MEMBRANE-SPANNING 4-DOMAINS SUBFAMILY A MS4A -RELATED"/>
    <property type="match status" value="1"/>
</dbReference>
<keyword evidence="5 6" id="KW-0472">Membrane</keyword>
<reference evidence="7" key="2">
    <citation type="submission" date="2025-08" db="UniProtKB">
        <authorList>
            <consortium name="Ensembl"/>
        </authorList>
    </citation>
    <scope>IDENTIFICATION</scope>
</reference>
<dbReference type="Pfam" id="PF04103">
    <property type="entry name" value="CD20"/>
    <property type="match status" value="1"/>
</dbReference>
<comment type="similarity">
    <text evidence="2">Belongs to the MS4A family.</text>
</comment>
<dbReference type="OrthoDB" id="10071849at2759"/>
<sequence length="246" mass="27080">MSLTMTKAEGVTVFTVTSNPKSKWPLLCQLLGTLCWSPVCSVSQSLKQKIGRTHTVLGTLQILVGLMNVAFGCIFRSVGSFSYWPLLDSCFWLGAGFIAAGIVCILAEKFPSSCLLSFTILVNLVSVGLAITATVFYSVDLVWLPQRSECDQSYLYGNGYGYYRTTPSPEKKTLTEDCERKEYIVKLVNRGLDILLIVLAVLQLCVTVSSCVLILKTLCKKKKGDDMEDPELHKPLVEEVLSNPAC</sequence>
<dbReference type="STRING" id="42514.ENSPNAP00000021765"/>
<keyword evidence="8" id="KW-1185">Reference proteome</keyword>
<evidence type="ECO:0000256" key="2">
    <source>
        <dbReference type="ARBA" id="ARBA00009565"/>
    </source>
</evidence>
<keyword evidence="4 6" id="KW-1133">Transmembrane helix</keyword>
<evidence type="ECO:0000256" key="6">
    <source>
        <dbReference type="SAM" id="Phobius"/>
    </source>
</evidence>
<comment type="subcellular location">
    <subcellularLocation>
        <location evidence="1">Membrane</location>
        <topology evidence="1">Multi-pass membrane protein</topology>
    </subcellularLocation>
</comment>
<evidence type="ECO:0000256" key="1">
    <source>
        <dbReference type="ARBA" id="ARBA00004141"/>
    </source>
</evidence>
<dbReference type="Proteomes" id="UP001501920">
    <property type="component" value="Chromosome 24"/>
</dbReference>
<feature type="transmembrane region" description="Helical" evidence="6">
    <location>
        <begin position="83"/>
        <end position="107"/>
    </location>
</feature>
<reference evidence="7" key="3">
    <citation type="submission" date="2025-09" db="UniProtKB">
        <authorList>
            <consortium name="Ensembl"/>
        </authorList>
    </citation>
    <scope>IDENTIFICATION</scope>
</reference>
<dbReference type="GeneID" id="108433876"/>
<feature type="transmembrane region" description="Helical" evidence="6">
    <location>
        <begin position="194"/>
        <end position="215"/>
    </location>
</feature>
<feature type="transmembrane region" description="Helical" evidence="6">
    <location>
        <begin position="114"/>
        <end position="139"/>
    </location>
</feature>
<evidence type="ECO:0000256" key="5">
    <source>
        <dbReference type="ARBA" id="ARBA00023136"/>
    </source>
</evidence>
<dbReference type="Ensembl" id="ENSPNAT00000033363.2">
    <property type="protein sequence ID" value="ENSPNAP00000021765.1"/>
    <property type="gene ID" value="ENSPNAG00000005320.2"/>
</dbReference>
<feature type="transmembrane region" description="Helical" evidence="6">
    <location>
        <begin position="55"/>
        <end position="77"/>
    </location>
</feature>
<evidence type="ECO:0000256" key="3">
    <source>
        <dbReference type="ARBA" id="ARBA00022692"/>
    </source>
</evidence>
<dbReference type="OMA" id="KALCYNP"/>
<reference evidence="7 8" key="1">
    <citation type="submission" date="2020-10" db="EMBL/GenBank/DDBJ databases">
        <title>Pygocentrus nattereri (red-bellied piranha) genome, fPygNat1, primary haplotype.</title>
        <authorList>
            <person name="Myers G."/>
            <person name="Meyer A."/>
            <person name="Karagic N."/>
            <person name="Pippel M."/>
            <person name="Winkler S."/>
            <person name="Tracey A."/>
            <person name="Wood J."/>
            <person name="Formenti G."/>
            <person name="Howe K."/>
            <person name="Fedrigo O."/>
            <person name="Jarvis E.D."/>
        </authorList>
    </citation>
    <scope>NUCLEOTIDE SEQUENCE [LARGE SCALE GENOMIC DNA]</scope>
</reference>
<accession>A0A3B4DE48</accession>
<evidence type="ECO:0000313" key="7">
    <source>
        <dbReference type="Ensembl" id="ENSPNAP00000021765.1"/>
    </source>
</evidence>
<dbReference type="PANTHER" id="PTHR23320:SF125">
    <property type="entry name" value="TRANSMEMBRANE PROTEIN 176L.1-RELATED"/>
    <property type="match status" value="1"/>
</dbReference>
<dbReference type="GO" id="GO:0016020">
    <property type="term" value="C:membrane"/>
    <property type="evidence" value="ECO:0007669"/>
    <property type="project" value="UniProtKB-SubCell"/>
</dbReference>